<evidence type="ECO:0000313" key="2">
    <source>
        <dbReference type="EMBL" id="KKO12402.1"/>
    </source>
</evidence>
<accession>A0A0F9YJG6</accession>
<name>A0A0F9YJG6_9ZZZZ</name>
<protein>
    <recommendedName>
        <fullName evidence="1">Alkyl hydroperoxide reductase subunit C/ Thiol specific antioxidant domain-containing protein</fullName>
    </recommendedName>
</protein>
<dbReference type="SUPFAM" id="SSF52833">
    <property type="entry name" value="Thioredoxin-like"/>
    <property type="match status" value="1"/>
</dbReference>
<sequence length="287" mass="31605">MKKISWLALVAAAAFSINAHAAPERVGDFTLIDDAGKAHQLSKYAFNKAVVIVSQASNCTMNQENIARYKQLRTNWDHRGVSFLMLNSSVDDDRADIRAEEAVWNYDFPIMDDDAQLVANALGVTQAGQVVVVDPVRMNVLYRGPMPAQWARAPLGQVLEAVVADGADSRQMDTVTVDMPEAEGCALDFPVAEQYMADAPDYETEIAPILIERCVGCHVEGGIGPFAMNSHMMIQGWSPMIREVIMTNRMPPMQVDPAVKSFSNSGNIPTEERQKLIHWINAGSPRD</sequence>
<dbReference type="Gene3D" id="3.40.30.10">
    <property type="entry name" value="Glutaredoxin"/>
    <property type="match status" value="1"/>
</dbReference>
<dbReference type="InterPro" id="IPR000866">
    <property type="entry name" value="AhpC/TSA"/>
</dbReference>
<dbReference type="EMBL" id="LAZR01000001">
    <property type="protein sequence ID" value="KKO12402.1"/>
    <property type="molecule type" value="Genomic_DNA"/>
</dbReference>
<dbReference type="Pfam" id="PF00578">
    <property type="entry name" value="AhpC-TSA"/>
    <property type="match status" value="1"/>
</dbReference>
<feature type="domain" description="Alkyl hydroperoxide reductase subunit C/ Thiol specific antioxidant" evidence="1">
    <location>
        <begin position="26"/>
        <end position="128"/>
    </location>
</feature>
<proteinExistence type="predicted"/>
<evidence type="ECO:0000259" key="1">
    <source>
        <dbReference type="Pfam" id="PF00578"/>
    </source>
</evidence>
<dbReference type="AlphaFoldDB" id="A0A0F9YJG6"/>
<organism evidence="2">
    <name type="scientific">marine sediment metagenome</name>
    <dbReference type="NCBI Taxonomy" id="412755"/>
    <lineage>
        <taxon>unclassified sequences</taxon>
        <taxon>metagenomes</taxon>
        <taxon>ecological metagenomes</taxon>
    </lineage>
</organism>
<dbReference type="InterPro" id="IPR036249">
    <property type="entry name" value="Thioredoxin-like_sf"/>
</dbReference>
<comment type="caution">
    <text evidence="2">The sequence shown here is derived from an EMBL/GenBank/DDBJ whole genome shotgun (WGS) entry which is preliminary data.</text>
</comment>
<dbReference type="GO" id="GO:0016491">
    <property type="term" value="F:oxidoreductase activity"/>
    <property type="evidence" value="ECO:0007669"/>
    <property type="project" value="InterPro"/>
</dbReference>
<reference evidence="2" key="1">
    <citation type="journal article" date="2015" name="Nature">
        <title>Complex archaea that bridge the gap between prokaryotes and eukaryotes.</title>
        <authorList>
            <person name="Spang A."/>
            <person name="Saw J.H."/>
            <person name="Jorgensen S.L."/>
            <person name="Zaremba-Niedzwiedzka K."/>
            <person name="Martijn J."/>
            <person name="Lind A.E."/>
            <person name="van Eijk R."/>
            <person name="Schleper C."/>
            <person name="Guy L."/>
            <person name="Ettema T.J."/>
        </authorList>
    </citation>
    <scope>NUCLEOTIDE SEQUENCE</scope>
</reference>
<gene>
    <name evidence="2" type="ORF">LCGC14_0004130</name>
</gene>
<dbReference type="GO" id="GO:0016209">
    <property type="term" value="F:antioxidant activity"/>
    <property type="evidence" value="ECO:0007669"/>
    <property type="project" value="InterPro"/>
</dbReference>